<evidence type="ECO:0000256" key="4">
    <source>
        <dbReference type="ARBA" id="ARBA00023163"/>
    </source>
</evidence>
<dbReference type="Proteomes" id="UP000886523">
    <property type="component" value="Unassembled WGS sequence"/>
</dbReference>
<evidence type="ECO:0000313" key="7">
    <source>
        <dbReference type="EMBL" id="KAF9516702.1"/>
    </source>
</evidence>
<dbReference type="GO" id="GO:0003677">
    <property type="term" value="F:DNA binding"/>
    <property type="evidence" value="ECO:0007669"/>
    <property type="project" value="InterPro"/>
</dbReference>
<dbReference type="AlphaFoldDB" id="A0A9P6B3I0"/>
<sequence length="430" mass="47072">MDSVPSSPKKRKRDQEQGANGSLKLVVVPNANSDLGPVLVSFPALQPPKDTPFKAFRATASTAEGGQPLMLLKGETEAVEFCSLGIDQPELDFSSQYMVGVYNKSTNTVRLHHAPMHVMGRTVKRLKSISQAAITAAPYAEARTQLGETFGSKKAIKAIRAAERNRIDVSAMEGVTGYIQGTIDSGTSALPTKEEAKANADLSRPIPPVNANAMSPAEVYNVHDIALEAELNEISVSPLIAASTVEERIALLPHSRSNWVNKHLTRLFGAEKLNKSSLKQLVFVSCMFAFKHSQRTLQFDGREVTQRRLEKVMPSSIVDGLFSRFTVTARGDAAPKVTTDMETRLLTHMFALCLRLDNFSVETELLAGDLSMPQKNVSKLFQALGCQIVKMSKADREQTGLTLGEVREQRKAVLKLPLTFPNVKGGRQRK</sequence>
<evidence type="ECO:0000313" key="8">
    <source>
        <dbReference type="Proteomes" id="UP000886523"/>
    </source>
</evidence>
<keyword evidence="3" id="KW-0240">DNA-directed RNA polymerase</keyword>
<evidence type="ECO:0000256" key="1">
    <source>
        <dbReference type="ARBA" id="ARBA00004604"/>
    </source>
</evidence>
<dbReference type="GO" id="GO:0000428">
    <property type="term" value="C:DNA-directed RNA polymerase complex"/>
    <property type="evidence" value="ECO:0007669"/>
    <property type="project" value="UniProtKB-KW"/>
</dbReference>
<dbReference type="PANTHER" id="PTHR14440">
    <property type="entry name" value="DNA-DIRECTED RNA POLYMERASE I SUBUNIT RPA49"/>
    <property type="match status" value="1"/>
</dbReference>
<dbReference type="OrthoDB" id="532500at2759"/>
<comment type="similarity">
    <text evidence="2">Belongs to the eukaryotic RPA49/POLR1E RNA polymerase subunit family.</text>
</comment>
<keyword evidence="8" id="KW-1185">Reference proteome</keyword>
<keyword evidence="5" id="KW-0539">Nucleus</keyword>
<evidence type="ECO:0000256" key="6">
    <source>
        <dbReference type="SAM" id="MobiDB-lite"/>
    </source>
</evidence>
<accession>A0A9P6B3I0</accession>
<name>A0A9P6B3I0_9AGAM</name>
<gene>
    <name evidence="7" type="ORF">BS47DRAFT_1327237</name>
</gene>
<evidence type="ECO:0000256" key="2">
    <source>
        <dbReference type="ARBA" id="ARBA00009430"/>
    </source>
</evidence>
<reference evidence="7" key="1">
    <citation type="journal article" date="2020" name="Nat. Commun.">
        <title>Large-scale genome sequencing of mycorrhizal fungi provides insights into the early evolution of symbiotic traits.</title>
        <authorList>
            <person name="Miyauchi S."/>
            <person name="Kiss E."/>
            <person name="Kuo A."/>
            <person name="Drula E."/>
            <person name="Kohler A."/>
            <person name="Sanchez-Garcia M."/>
            <person name="Morin E."/>
            <person name="Andreopoulos B."/>
            <person name="Barry K.W."/>
            <person name="Bonito G."/>
            <person name="Buee M."/>
            <person name="Carver A."/>
            <person name="Chen C."/>
            <person name="Cichocki N."/>
            <person name="Clum A."/>
            <person name="Culley D."/>
            <person name="Crous P.W."/>
            <person name="Fauchery L."/>
            <person name="Girlanda M."/>
            <person name="Hayes R.D."/>
            <person name="Keri Z."/>
            <person name="LaButti K."/>
            <person name="Lipzen A."/>
            <person name="Lombard V."/>
            <person name="Magnuson J."/>
            <person name="Maillard F."/>
            <person name="Murat C."/>
            <person name="Nolan M."/>
            <person name="Ohm R.A."/>
            <person name="Pangilinan J."/>
            <person name="Pereira M.F."/>
            <person name="Perotto S."/>
            <person name="Peter M."/>
            <person name="Pfister S."/>
            <person name="Riley R."/>
            <person name="Sitrit Y."/>
            <person name="Stielow J.B."/>
            <person name="Szollosi G."/>
            <person name="Zifcakova L."/>
            <person name="Stursova M."/>
            <person name="Spatafora J.W."/>
            <person name="Tedersoo L."/>
            <person name="Vaario L.M."/>
            <person name="Yamada A."/>
            <person name="Yan M."/>
            <person name="Wang P."/>
            <person name="Xu J."/>
            <person name="Bruns T."/>
            <person name="Baldrian P."/>
            <person name="Vilgalys R."/>
            <person name="Dunand C."/>
            <person name="Henrissat B."/>
            <person name="Grigoriev I.V."/>
            <person name="Hibbett D."/>
            <person name="Nagy L.G."/>
            <person name="Martin F.M."/>
        </authorList>
    </citation>
    <scope>NUCLEOTIDE SEQUENCE</scope>
    <source>
        <strain evidence="7">UP504</strain>
    </source>
</reference>
<dbReference type="InterPro" id="IPR009668">
    <property type="entry name" value="RNA_pol-assoc_fac_A49-like"/>
</dbReference>
<protein>
    <recommendedName>
        <fullName evidence="9">Rpa49 subunit specific to nuclear RNA polymerase I</fullName>
    </recommendedName>
</protein>
<evidence type="ECO:0008006" key="9">
    <source>
        <dbReference type="Google" id="ProtNLM"/>
    </source>
</evidence>
<dbReference type="GO" id="GO:0006351">
    <property type="term" value="P:DNA-templated transcription"/>
    <property type="evidence" value="ECO:0007669"/>
    <property type="project" value="InterPro"/>
</dbReference>
<proteinExistence type="inferred from homology"/>
<organism evidence="7 8">
    <name type="scientific">Hydnum rufescens UP504</name>
    <dbReference type="NCBI Taxonomy" id="1448309"/>
    <lineage>
        <taxon>Eukaryota</taxon>
        <taxon>Fungi</taxon>
        <taxon>Dikarya</taxon>
        <taxon>Basidiomycota</taxon>
        <taxon>Agaricomycotina</taxon>
        <taxon>Agaricomycetes</taxon>
        <taxon>Cantharellales</taxon>
        <taxon>Hydnaceae</taxon>
        <taxon>Hydnum</taxon>
    </lineage>
</organism>
<comment type="subcellular location">
    <subcellularLocation>
        <location evidence="1">Nucleus</location>
        <location evidence="1">Nucleolus</location>
    </subcellularLocation>
</comment>
<evidence type="ECO:0000256" key="5">
    <source>
        <dbReference type="ARBA" id="ARBA00023242"/>
    </source>
</evidence>
<keyword evidence="4" id="KW-0804">Transcription</keyword>
<dbReference type="GO" id="GO:0005730">
    <property type="term" value="C:nucleolus"/>
    <property type="evidence" value="ECO:0007669"/>
    <property type="project" value="UniProtKB-SubCell"/>
</dbReference>
<evidence type="ECO:0000256" key="3">
    <source>
        <dbReference type="ARBA" id="ARBA00022478"/>
    </source>
</evidence>
<dbReference type="Pfam" id="PF06870">
    <property type="entry name" value="RNA_pol_I_A49"/>
    <property type="match status" value="1"/>
</dbReference>
<feature type="region of interest" description="Disordered" evidence="6">
    <location>
        <begin position="1"/>
        <end position="23"/>
    </location>
</feature>
<comment type="caution">
    <text evidence="7">The sequence shown here is derived from an EMBL/GenBank/DDBJ whole genome shotgun (WGS) entry which is preliminary data.</text>
</comment>
<dbReference type="EMBL" id="MU128937">
    <property type="protein sequence ID" value="KAF9516702.1"/>
    <property type="molecule type" value="Genomic_DNA"/>
</dbReference>